<evidence type="ECO:0000313" key="1">
    <source>
        <dbReference type="EMBL" id="KAL0303796.1"/>
    </source>
</evidence>
<comment type="caution">
    <text evidence="1">The sequence shown here is derived from an EMBL/GenBank/DDBJ whole genome shotgun (WGS) entry which is preliminary data.</text>
</comment>
<reference evidence="1" key="1">
    <citation type="submission" date="2020-06" db="EMBL/GenBank/DDBJ databases">
        <authorList>
            <person name="Li T."/>
            <person name="Hu X."/>
            <person name="Zhang T."/>
            <person name="Song X."/>
            <person name="Zhang H."/>
            <person name="Dai N."/>
            <person name="Sheng W."/>
            <person name="Hou X."/>
            <person name="Wei L."/>
        </authorList>
    </citation>
    <scope>NUCLEOTIDE SEQUENCE</scope>
    <source>
        <strain evidence="1">G02</strain>
        <tissue evidence="1">Leaf</tissue>
    </source>
</reference>
<gene>
    <name evidence="1" type="ORF">Sradi_6247700</name>
</gene>
<organism evidence="1">
    <name type="scientific">Sesamum radiatum</name>
    <name type="common">Black benniseed</name>
    <dbReference type="NCBI Taxonomy" id="300843"/>
    <lineage>
        <taxon>Eukaryota</taxon>
        <taxon>Viridiplantae</taxon>
        <taxon>Streptophyta</taxon>
        <taxon>Embryophyta</taxon>
        <taxon>Tracheophyta</taxon>
        <taxon>Spermatophyta</taxon>
        <taxon>Magnoliopsida</taxon>
        <taxon>eudicotyledons</taxon>
        <taxon>Gunneridae</taxon>
        <taxon>Pentapetalae</taxon>
        <taxon>asterids</taxon>
        <taxon>lamiids</taxon>
        <taxon>Lamiales</taxon>
        <taxon>Pedaliaceae</taxon>
        <taxon>Sesamum</taxon>
    </lineage>
</organism>
<accession>A0AAW2KAB2</accession>
<protein>
    <submittedName>
        <fullName evidence="1">Uncharacterized protein</fullName>
    </submittedName>
</protein>
<dbReference type="AlphaFoldDB" id="A0AAW2KAB2"/>
<reference evidence="1" key="2">
    <citation type="journal article" date="2024" name="Plant">
        <title>Genomic evolution and insights into agronomic trait innovations of Sesamum species.</title>
        <authorList>
            <person name="Miao H."/>
            <person name="Wang L."/>
            <person name="Qu L."/>
            <person name="Liu H."/>
            <person name="Sun Y."/>
            <person name="Le M."/>
            <person name="Wang Q."/>
            <person name="Wei S."/>
            <person name="Zheng Y."/>
            <person name="Lin W."/>
            <person name="Duan Y."/>
            <person name="Cao H."/>
            <person name="Xiong S."/>
            <person name="Wang X."/>
            <person name="Wei L."/>
            <person name="Li C."/>
            <person name="Ma Q."/>
            <person name="Ju M."/>
            <person name="Zhao R."/>
            <person name="Li G."/>
            <person name="Mu C."/>
            <person name="Tian Q."/>
            <person name="Mei H."/>
            <person name="Zhang T."/>
            <person name="Gao T."/>
            <person name="Zhang H."/>
        </authorList>
    </citation>
    <scope>NUCLEOTIDE SEQUENCE</scope>
    <source>
        <strain evidence="1">G02</strain>
    </source>
</reference>
<dbReference type="EMBL" id="JACGWJ010000029">
    <property type="protein sequence ID" value="KAL0303796.1"/>
    <property type="molecule type" value="Genomic_DNA"/>
</dbReference>
<sequence length="223" mass="24248">MSRTCLLLQPTQPTTKPWPLLTAACLPTVCARRLGRPRLCAARAHIPCLPAEYSRPPAASRANRLPTCRDRPAHVRTLSVCLPSPSATLAECGRVPCAQVRACPQLSITLAECRAHKSAHARNRLSPWPSAAHTRPHPSAYSPHDVHGMPARARPSLSRPAIPQQHRAMYCSPAPCHCTNTSQQPTSSADSRISLCRPVPTPTAEPRAHACRTRLHTISKGLH</sequence>
<name>A0AAW2KAB2_SESRA</name>
<proteinExistence type="predicted"/>